<evidence type="ECO:0000313" key="12">
    <source>
        <dbReference type="Proteomes" id="UP001239994"/>
    </source>
</evidence>
<name>A0AAD8ZBM9_9TELE</name>
<dbReference type="PANTHER" id="PTHR34031">
    <property type="entry name" value="CENTROSOMAL PROTEIN OF 162 KDA"/>
    <property type="match status" value="1"/>
</dbReference>
<organism evidence="11 12">
    <name type="scientific">Electrophorus voltai</name>
    <dbReference type="NCBI Taxonomy" id="2609070"/>
    <lineage>
        <taxon>Eukaryota</taxon>
        <taxon>Metazoa</taxon>
        <taxon>Chordata</taxon>
        <taxon>Craniata</taxon>
        <taxon>Vertebrata</taxon>
        <taxon>Euteleostomi</taxon>
        <taxon>Actinopterygii</taxon>
        <taxon>Neopterygii</taxon>
        <taxon>Teleostei</taxon>
        <taxon>Ostariophysi</taxon>
        <taxon>Gymnotiformes</taxon>
        <taxon>Gymnotoidei</taxon>
        <taxon>Gymnotidae</taxon>
        <taxon>Electrophorus</taxon>
    </lineage>
</organism>
<dbReference type="GO" id="GO:0005654">
    <property type="term" value="C:nucleoplasm"/>
    <property type="evidence" value="ECO:0007669"/>
    <property type="project" value="TreeGrafter"/>
</dbReference>
<feature type="compositionally biased region" description="Basic and acidic residues" evidence="10">
    <location>
        <begin position="599"/>
        <end position="612"/>
    </location>
</feature>
<keyword evidence="5" id="KW-0493">Microtubule</keyword>
<feature type="compositionally biased region" description="Basic residues" evidence="10">
    <location>
        <begin position="1076"/>
        <end position="1085"/>
    </location>
</feature>
<feature type="coiled-coil region" evidence="9">
    <location>
        <begin position="860"/>
        <end position="922"/>
    </location>
</feature>
<dbReference type="GO" id="GO:0005814">
    <property type="term" value="C:centriole"/>
    <property type="evidence" value="ECO:0007669"/>
    <property type="project" value="UniProtKB-SubCell"/>
</dbReference>
<keyword evidence="7 9" id="KW-0175">Coiled coil</keyword>
<dbReference type="GO" id="GO:0060271">
    <property type="term" value="P:cilium assembly"/>
    <property type="evidence" value="ECO:0007669"/>
    <property type="project" value="TreeGrafter"/>
</dbReference>
<feature type="compositionally biased region" description="Basic and acidic residues" evidence="10">
    <location>
        <begin position="581"/>
        <end position="593"/>
    </location>
</feature>
<sequence>MACRLTKEELDQQFEQFLRESVSDDSIEFGHNSTRPSVLNHLGNVPQMQTKKSQESVPWWQKDDDSEECLGKGMIEPGKTFRKSLRRSHPIQEMEEDQLKRHCFEYNPKGAPAIFTRDSLEPEDLLVVTGSALSATALGLEQGHGEEERPGLLDDLGRGTEAIAGLTTLRRELESCSSTLSSPERREHIAMINQNQMEDAERLLASAKENHPESPAYSEDFDDDASDYPKEAIEKKPERCGMLAKVSLHDSLNSTDGPVVPPLGSEVVKRTEWSSSRMADASGPAATGQSYGQSGVSDMEALQEAYRQISHSVGEFEEREQEPSRSPASPVTPKCSRETLKHVSTVESDLPTAEELMRAIGPDSSFTYDSPLHLQNEAAVDVNAERMASDHSPVRAKTEVSAGALSGTASEGPTMMVLNPASPQQRHMNITEEVKRLMQEKEISPQESTSVSNKGRKKQQVLGRPNTTAPFSCLSKKAPVPSGRNKEAEIGLRSLPKTSAPSKTGQIVKPPSSLAARKSRSQIAKRTSIHSQTHIRKGPDSGLKVRNELLTSVQSFASFLEHQMEASGLQTDSPSQSDGSTQHRTERTHKSGKELMGNRGDRGPDRASEHSCLDRLSDRGRELLISEKQLQEEHSREVSALRQEIYMLESKASAYTGSRCFTGVLHSVQEASKKQRWNFGEASDPVTEEKLKLIEKEMKEQETLIQGYHMENEKLYLQMKALQAQSKHNEEAMFTENQRLLSELALTKEQLNSISKQKTVGITAVADPGCSVKVLMGQLQTAQKKEAHLQEEIQRLKQENQALQVDLQTMKKERDMAKVQVIYTSGDKGFELKLQEERHKEEVVGLRKRLQWYAENQQLLDKDAARLRAANAETQRLTEQVEKLKMEISKRTHQQQKKAKERAGEAKKIQDLERQVRELEEILRRRHPNSLPALIHAAAAAGAGREEEVGRVQEGAVPLVGHTVALLERRVRRLEAELEGCDEEAKRSLRAMEQQFHRVKLQYEQQISELEQQLAEQIQEQPSSYPEESQNHAQLLQQELEQLKEAYQSQVTALKAEVATLQEQLQQAKPTTQSHNHSRSPSRHQKQTDAAQTARIERLTQDLAGKSRTIQDLHRTVERLQRERRTMLFAPSLDGGSTQPRQYPVPAKDCPMPTETFPPTQDEKEYQPRAFSGSHISEVQKENERLRLRQEQLEMCWEQERVLLQTAVTQAQDELHRAQKRSLEELASLKVDHQREIEHLVARHALEHSSSKVAELMNQVKAHEIMVLHLREQLKELQGNKDALSVSKLREETLQSQLTKLLDELKQAKGLHSPGLRHFASLERKIHTMELRYNQREQELKQMIAQTRAMVEQEQEAEVVRWKRLAQGKSSELEAFRLELDSILDVLRELQKQGVVIPATKHSSAAGFIFKPLQS</sequence>
<comment type="caution">
    <text evidence="11">The sequence shown here is derived from an EMBL/GenBank/DDBJ whole genome shotgun (WGS) entry which is preliminary data.</text>
</comment>
<dbReference type="EMBL" id="JAROKS010000016">
    <property type="protein sequence ID" value="KAK1794951.1"/>
    <property type="molecule type" value="Genomic_DNA"/>
</dbReference>
<keyword evidence="6" id="KW-0970">Cilium biogenesis/degradation</keyword>
<evidence type="ECO:0000256" key="8">
    <source>
        <dbReference type="ARBA" id="ARBA00023212"/>
    </source>
</evidence>
<keyword evidence="12" id="KW-1185">Reference proteome</keyword>
<evidence type="ECO:0000256" key="4">
    <source>
        <dbReference type="ARBA" id="ARBA00022490"/>
    </source>
</evidence>
<comment type="subcellular location">
    <subcellularLocation>
        <location evidence="1">Cytoplasm</location>
        <location evidence="1">Cytoskeleton</location>
        <location evidence="1">Microtubule organizing center</location>
        <location evidence="1">Centrosome</location>
        <location evidence="1">Centriole</location>
    </subcellularLocation>
</comment>
<dbReference type="PANTHER" id="PTHR34031:SF1">
    <property type="entry name" value="CENTROSOMAL PROTEIN OF 162 KDA"/>
    <property type="match status" value="1"/>
</dbReference>
<feature type="region of interest" description="Disordered" evidence="10">
    <location>
        <begin position="274"/>
        <end position="295"/>
    </location>
</feature>
<feature type="compositionally biased region" description="Polar residues" evidence="10">
    <location>
        <begin position="496"/>
        <end position="505"/>
    </location>
</feature>
<feature type="region of interest" description="Disordered" evidence="10">
    <location>
        <begin position="565"/>
        <end position="612"/>
    </location>
</feature>
<feature type="coiled-coil region" evidence="9">
    <location>
        <begin position="737"/>
        <end position="820"/>
    </location>
</feature>
<feature type="region of interest" description="Disordered" evidence="10">
    <location>
        <begin position="1131"/>
        <end position="1150"/>
    </location>
</feature>
<feature type="compositionally biased region" description="Polar residues" evidence="10">
    <location>
        <begin position="1065"/>
        <end position="1075"/>
    </location>
</feature>
<feature type="coiled-coil region" evidence="9">
    <location>
        <begin position="1096"/>
        <end position="1123"/>
    </location>
</feature>
<evidence type="ECO:0000256" key="6">
    <source>
        <dbReference type="ARBA" id="ARBA00022794"/>
    </source>
</evidence>
<evidence type="ECO:0000256" key="3">
    <source>
        <dbReference type="ARBA" id="ARBA00021406"/>
    </source>
</evidence>
<feature type="compositionally biased region" description="Polar residues" evidence="10">
    <location>
        <begin position="521"/>
        <end position="532"/>
    </location>
</feature>
<comment type="similarity">
    <text evidence="2">Belongs to the CEP162 family.</text>
</comment>
<evidence type="ECO:0000256" key="7">
    <source>
        <dbReference type="ARBA" id="ARBA00023054"/>
    </source>
</evidence>
<protein>
    <recommendedName>
        <fullName evidence="3">Centrosomal protein of 162 kDa</fullName>
    </recommendedName>
</protein>
<dbReference type="GO" id="GO:0034451">
    <property type="term" value="C:centriolar satellite"/>
    <property type="evidence" value="ECO:0007669"/>
    <property type="project" value="TreeGrafter"/>
</dbReference>
<gene>
    <name evidence="11" type="ORF">P4O66_010145</name>
</gene>
<reference evidence="11" key="1">
    <citation type="submission" date="2023-03" db="EMBL/GenBank/DDBJ databases">
        <title>Electrophorus voltai genome.</title>
        <authorList>
            <person name="Bian C."/>
        </authorList>
    </citation>
    <scope>NUCLEOTIDE SEQUENCE</scope>
    <source>
        <strain evidence="11">CB-2022</strain>
        <tissue evidence="11">Muscle</tissue>
    </source>
</reference>
<evidence type="ECO:0000256" key="10">
    <source>
        <dbReference type="SAM" id="MobiDB-lite"/>
    </source>
</evidence>
<dbReference type="GO" id="GO:0005879">
    <property type="term" value="C:axonemal microtubule"/>
    <property type="evidence" value="ECO:0007669"/>
    <property type="project" value="TreeGrafter"/>
</dbReference>
<feature type="coiled-coil region" evidence="9">
    <location>
        <begin position="964"/>
        <end position="1064"/>
    </location>
</feature>
<feature type="region of interest" description="Disordered" evidence="10">
    <location>
        <begin position="1065"/>
        <end position="1092"/>
    </location>
</feature>
<evidence type="ECO:0000256" key="5">
    <source>
        <dbReference type="ARBA" id="ARBA00022701"/>
    </source>
</evidence>
<accession>A0AAD8ZBM9</accession>
<feature type="coiled-coil region" evidence="9">
    <location>
        <begin position="1176"/>
        <end position="1393"/>
    </location>
</feature>
<feature type="compositionally biased region" description="Polar residues" evidence="10">
    <location>
        <begin position="568"/>
        <end position="580"/>
    </location>
</feature>
<evidence type="ECO:0000256" key="9">
    <source>
        <dbReference type="SAM" id="Coils"/>
    </source>
</evidence>
<evidence type="ECO:0000256" key="1">
    <source>
        <dbReference type="ARBA" id="ARBA00004114"/>
    </source>
</evidence>
<keyword evidence="4" id="KW-0963">Cytoplasm</keyword>
<feature type="region of interest" description="Disordered" evidence="10">
    <location>
        <begin position="314"/>
        <end position="338"/>
    </location>
</feature>
<evidence type="ECO:0000256" key="2">
    <source>
        <dbReference type="ARBA" id="ARBA00009485"/>
    </source>
</evidence>
<dbReference type="InterPro" id="IPR038774">
    <property type="entry name" value="CEP162-like"/>
</dbReference>
<evidence type="ECO:0000313" key="11">
    <source>
        <dbReference type="EMBL" id="KAK1794951.1"/>
    </source>
</evidence>
<dbReference type="Proteomes" id="UP001239994">
    <property type="component" value="Unassembled WGS sequence"/>
</dbReference>
<feature type="region of interest" description="Disordered" evidence="10">
    <location>
        <begin position="441"/>
        <end position="543"/>
    </location>
</feature>
<proteinExistence type="inferred from homology"/>
<keyword evidence="8" id="KW-0206">Cytoskeleton</keyword>